<sequence length="467" mass="50835">MYLRTLAIPLTIGGGLFLGFGAAGFYLLWHQCFAAREGEGGTRDLIVGTMYAALIYLALYLVPRAIVAYLIPLVFMPLFGLAIVLASRSIDPSLPMMSDAPKDNPHVHRKAFHLLWRSTACIASLGFCTGTMRALAINEPMIGTYVNVLSMLSLLAVSFALLLLWQVKSLRLDILGMYRIALPVLLAAVVLMAFLSKGYLHWLAATLYGLYCIALLLLMIQTGQMSRDRGINPLLLFGIAGGCVFLAHDLGFIVGNLLESVWVSEGLNYAAVALVLEHLLAISFIGTQFRIREVIASAFNDHIELVKMPAPEREAPSVPEKAGAPNAGCAHPASRAHEAEHARTPGEGGASETRRPQSGAGKTPRDDAQGPRRFGDAPDSNADTTPSEPVDELSDQLERLKARYALSTREIEIIEQVARGKTVTRIAEDLFISENTARTHMKRIYAKLGVHKKMEMLDLLALMGAEG</sequence>
<feature type="transmembrane region" description="Helical" evidence="5">
    <location>
        <begin position="202"/>
        <end position="222"/>
    </location>
</feature>
<evidence type="ECO:0000256" key="2">
    <source>
        <dbReference type="ARBA" id="ARBA00023125"/>
    </source>
</evidence>
<proteinExistence type="predicted"/>
<feature type="transmembrane region" description="Helical" evidence="5">
    <location>
        <begin position="66"/>
        <end position="87"/>
    </location>
</feature>
<name>A0A6M8J259_9ACTN</name>
<feature type="domain" description="HTH luxR-type" evidence="6">
    <location>
        <begin position="399"/>
        <end position="464"/>
    </location>
</feature>
<dbReference type="PANTHER" id="PTHR44688:SF16">
    <property type="entry name" value="DNA-BINDING TRANSCRIPTIONAL ACTIVATOR DEVR_DOSR"/>
    <property type="match status" value="1"/>
</dbReference>
<dbReference type="PROSITE" id="PS50043">
    <property type="entry name" value="HTH_LUXR_2"/>
    <property type="match status" value="1"/>
</dbReference>
<feature type="region of interest" description="Disordered" evidence="4">
    <location>
        <begin position="311"/>
        <end position="393"/>
    </location>
</feature>
<feature type="transmembrane region" description="Helical" evidence="5">
    <location>
        <begin position="234"/>
        <end position="254"/>
    </location>
</feature>
<evidence type="ECO:0000256" key="3">
    <source>
        <dbReference type="ARBA" id="ARBA00023163"/>
    </source>
</evidence>
<dbReference type="Pfam" id="PF00196">
    <property type="entry name" value="GerE"/>
    <property type="match status" value="1"/>
</dbReference>
<feature type="transmembrane region" description="Helical" evidence="5">
    <location>
        <begin position="41"/>
        <end position="60"/>
    </location>
</feature>
<keyword evidence="5" id="KW-0812">Transmembrane</keyword>
<evidence type="ECO:0000313" key="8">
    <source>
        <dbReference type="Proteomes" id="UP000503297"/>
    </source>
</evidence>
<dbReference type="SUPFAM" id="SSF46894">
    <property type="entry name" value="C-terminal effector domain of the bipartite response regulators"/>
    <property type="match status" value="1"/>
</dbReference>
<feature type="compositionally biased region" description="Basic and acidic residues" evidence="4">
    <location>
        <begin position="363"/>
        <end position="376"/>
    </location>
</feature>
<keyword evidence="5" id="KW-0472">Membrane</keyword>
<dbReference type="AlphaFoldDB" id="A0A6M8J259"/>
<dbReference type="InterPro" id="IPR000792">
    <property type="entry name" value="Tscrpt_reg_LuxR_C"/>
</dbReference>
<dbReference type="InterPro" id="IPR016032">
    <property type="entry name" value="Sig_transdc_resp-reg_C-effctor"/>
</dbReference>
<feature type="transmembrane region" description="Helical" evidence="5">
    <location>
        <begin position="6"/>
        <end position="29"/>
    </location>
</feature>
<dbReference type="Proteomes" id="UP000503297">
    <property type="component" value="Chromosome"/>
</dbReference>
<keyword evidence="8" id="KW-1185">Reference proteome</keyword>
<evidence type="ECO:0000313" key="7">
    <source>
        <dbReference type="EMBL" id="QKF08010.1"/>
    </source>
</evidence>
<keyword evidence="5" id="KW-1133">Transmembrane helix</keyword>
<keyword evidence="1" id="KW-0805">Transcription regulation</keyword>
<feature type="transmembrane region" description="Helical" evidence="5">
    <location>
        <begin position="266"/>
        <end position="285"/>
    </location>
</feature>
<gene>
    <name evidence="7" type="ORF">HLV38_03595</name>
</gene>
<evidence type="ECO:0000256" key="4">
    <source>
        <dbReference type="SAM" id="MobiDB-lite"/>
    </source>
</evidence>
<feature type="compositionally biased region" description="Basic and acidic residues" evidence="4">
    <location>
        <begin position="335"/>
        <end position="344"/>
    </location>
</feature>
<feature type="transmembrane region" description="Helical" evidence="5">
    <location>
        <begin position="177"/>
        <end position="196"/>
    </location>
</feature>
<dbReference type="PRINTS" id="PR00038">
    <property type="entry name" value="HTHLUXR"/>
</dbReference>
<dbReference type="InterPro" id="IPR036388">
    <property type="entry name" value="WH-like_DNA-bd_sf"/>
</dbReference>
<evidence type="ECO:0000259" key="6">
    <source>
        <dbReference type="PROSITE" id="PS50043"/>
    </source>
</evidence>
<evidence type="ECO:0000256" key="1">
    <source>
        <dbReference type="ARBA" id="ARBA00023015"/>
    </source>
</evidence>
<dbReference type="GO" id="GO:0003677">
    <property type="term" value="F:DNA binding"/>
    <property type="evidence" value="ECO:0007669"/>
    <property type="project" value="UniProtKB-KW"/>
</dbReference>
<protein>
    <submittedName>
        <fullName evidence="7">Helix-turn-helix transcriptional regulator</fullName>
    </submittedName>
</protein>
<reference evidence="8" key="1">
    <citation type="submission" date="2020-05" db="EMBL/GenBank/DDBJ databases">
        <title>Novel species in genus Nocardioides.</title>
        <authorList>
            <person name="Zhang G."/>
        </authorList>
    </citation>
    <scope>NUCLEOTIDE SEQUENCE [LARGE SCALE GENOMIC DNA]</scope>
    <source>
        <strain evidence="8">zg-1050</strain>
    </source>
</reference>
<evidence type="ECO:0000256" key="5">
    <source>
        <dbReference type="SAM" id="Phobius"/>
    </source>
</evidence>
<dbReference type="KEGG" id="bwa:HLV38_03595"/>
<dbReference type="GO" id="GO:0006355">
    <property type="term" value="P:regulation of DNA-templated transcription"/>
    <property type="evidence" value="ECO:0007669"/>
    <property type="project" value="InterPro"/>
</dbReference>
<dbReference type="Gene3D" id="1.10.10.10">
    <property type="entry name" value="Winged helix-like DNA-binding domain superfamily/Winged helix DNA-binding domain"/>
    <property type="match status" value="1"/>
</dbReference>
<organism evidence="7 8">
    <name type="scientific">Berryella wangjianweii</name>
    <dbReference type="NCBI Taxonomy" id="2734634"/>
    <lineage>
        <taxon>Bacteria</taxon>
        <taxon>Bacillati</taxon>
        <taxon>Actinomycetota</taxon>
        <taxon>Coriobacteriia</taxon>
        <taxon>Eggerthellales</taxon>
        <taxon>Eggerthellaceae</taxon>
        <taxon>Berryella</taxon>
    </lineage>
</organism>
<dbReference type="SMART" id="SM00421">
    <property type="entry name" value="HTH_LUXR"/>
    <property type="match status" value="1"/>
</dbReference>
<feature type="transmembrane region" description="Helical" evidence="5">
    <location>
        <begin position="142"/>
        <end position="165"/>
    </location>
</feature>
<keyword evidence="2" id="KW-0238">DNA-binding</keyword>
<keyword evidence="3" id="KW-0804">Transcription</keyword>
<dbReference type="EMBL" id="CP053716">
    <property type="protein sequence ID" value="QKF08010.1"/>
    <property type="molecule type" value="Genomic_DNA"/>
</dbReference>
<dbReference type="PANTHER" id="PTHR44688">
    <property type="entry name" value="DNA-BINDING TRANSCRIPTIONAL ACTIVATOR DEVR_DOSR"/>
    <property type="match status" value="1"/>
</dbReference>
<dbReference type="CDD" id="cd06170">
    <property type="entry name" value="LuxR_C_like"/>
    <property type="match status" value="1"/>
</dbReference>
<accession>A0A6M8J259</accession>